<comment type="caution">
    <text evidence="1">The sequence shown here is derived from an EMBL/GenBank/DDBJ whole genome shotgun (WGS) entry which is preliminary data.</text>
</comment>
<keyword evidence="2" id="KW-1185">Reference proteome</keyword>
<evidence type="ECO:0000313" key="1">
    <source>
        <dbReference type="EMBL" id="KAK6334833.1"/>
    </source>
</evidence>
<reference evidence="1 2" key="1">
    <citation type="submission" date="2019-10" db="EMBL/GenBank/DDBJ databases">
        <authorList>
            <person name="Palmer J.M."/>
        </authorList>
    </citation>
    <scope>NUCLEOTIDE SEQUENCE [LARGE SCALE GENOMIC DNA]</scope>
    <source>
        <strain evidence="1 2">TWF718</strain>
    </source>
</reference>
<gene>
    <name evidence="1" type="ORF">TWF718_010278</name>
</gene>
<organism evidence="1 2">
    <name type="scientific">Orbilia javanica</name>
    <dbReference type="NCBI Taxonomy" id="47235"/>
    <lineage>
        <taxon>Eukaryota</taxon>
        <taxon>Fungi</taxon>
        <taxon>Dikarya</taxon>
        <taxon>Ascomycota</taxon>
        <taxon>Pezizomycotina</taxon>
        <taxon>Orbiliomycetes</taxon>
        <taxon>Orbiliales</taxon>
        <taxon>Orbiliaceae</taxon>
        <taxon>Orbilia</taxon>
    </lineage>
</organism>
<dbReference type="Proteomes" id="UP001313282">
    <property type="component" value="Unassembled WGS sequence"/>
</dbReference>
<accession>A0AAN8MXJ1</accession>
<proteinExistence type="predicted"/>
<name>A0AAN8MXJ1_9PEZI</name>
<dbReference type="SUPFAM" id="SSF52047">
    <property type="entry name" value="RNI-like"/>
    <property type="match status" value="1"/>
</dbReference>
<dbReference type="InterPro" id="IPR032675">
    <property type="entry name" value="LRR_dom_sf"/>
</dbReference>
<evidence type="ECO:0000313" key="2">
    <source>
        <dbReference type="Proteomes" id="UP001313282"/>
    </source>
</evidence>
<dbReference type="Gene3D" id="3.80.10.10">
    <property type="entry name" value="Ribonuclease Inhibitor"/>
    <property type="match status" value="1"/>
</dbReference>
<dbReference type="AlphaFoldDB" id="A0AAN8MXJ1"/>
<dbReference type="EMBL" id="JAVHNR010000008">
    <property type="protein sequence ID" value="KAK6334833.1"/>
    <property type="molecule type" value="Genomic_DNA"/>
</dbReference>
<protein>
    <recommendedName>
        <fullName evidence="3">F-box domain-containing protein</fullName>
    </recommendedName>
</protein>
<sequence length="478" mass="54861">MPPHPLFLLLLPPEITDLIFSLLPTYTSSQTRLLSKSHNQRFQSRFRSIIFTRLKLNLHPATLLQLSRITESGAGPWIQHVTFSSKPFSNLYPKFTSWLISISSQLPPGEFPLEYEDEGNQEANTNIDSTTTSNINNNTTLTRILKNLPNLRSIDFDGSCTITHWQILTTSISNSNISTVETLRSPPVKMLVSELNLGLSTPETIISQYSQGFHKLKTLEMRTEGASGMLESLWLWISTVGRNSLEDLTIRHLREDNTEPSPNTHGGFLPENFSLPNLKRIHLDGFNLTFKDITLLLSPSSASKLEKIHLSKCRMNNNNNPAKNWFTVLTYLKRNTFPNLTSLRLTLSGYYNGLTTYDLPDLKIANEISGKPWNSTGAKCEVRLKSGEWYAYVVKKNLWDELGGYDNNDNDDNDDDINKFWESLTNGKWKSKRATRWKRLIRLREIERSEFGYRSRELREKIMTVSREVDSDCEDVRY</sequence>
<evidence type="ECO:0008006" key="3">
    <source>
        <dbReference type="Google" id="ProtNLM"/>
    </source>
</evidence>